<evidence type="ECO:0000313" key="3">
    <source>
        <dbReference type="Proteomes" id="UP000248627"/>
    </source>
</evidence>
<reference evidence="2 3" key="1">
    <citation type="submission" date="2018-01" db="EMBL/GenBank/DDBJ databases">
        <title>Draft genome sequence of Jishengella endophytica.</title>
        <authorList>
            <person name="Sahin N."/>
            <person name="Ay H."/>
            <person name="Saygin H."/>
        </authorList>
    </citation>
    <scope>NUCLEOTIDE SEQUENCE [LARGE SCALE GENOMIC DNA]</scope>
    <source>
        <strain evidence="2 3">DSM 45430</strain>
    </source>
</reference>
<dbReference type="EMBL" id="POTX01000068">
    <property type="protein sequence ID" value="PZF97125.1"/>
    <property type="molecule type" value="Genomic_DNA"/>
</dbReference>
<accession>A0A2W2CCD6</accession>
<protein>
    <recommendedName>
        <fullName evidence="4">Excreted virulence factor EspC, type VII ESX diderm</fullName>
    </recommendedName>
</protein>
<comment type="caution">
    <text evidence="2">The sequence shown here is derived from an EMBL/GenBank/DDBJ whole genome shotgun (WGS) entry which is preliminary data.</text>
</comment>
<proteinExistence type="predicted"/>
<name>A0A2W2CCD6_9ACTN</name>
<evidence type="ECO:0000313" key="2">
    <source>
        <dbReference type="EMBL" id="PZF97125.1"/>
    </source>
</evidence>
<keyword evidence="3" id="KW-1185">Reference proteome</keyword>
<dbReference type="AlphaFoldDB" id="A0A2W2CCD6"/>
<sequence length="113" mass="12384">MMAGELWLDPTRARHAGGDLARAGEAVTGRRAEVGAAIAAASERRPWGRDDIGSAFEQQYRGYEEMVLRVWAGVGRRLTELGTDVVRSVESNVETDAASAGRFDRVTDTHPRR</sequence>
<dbReference type="OrthoDB" id="3383480at2"/>
<evidence type="ECO:0000256" key="1">
    <source>
        <dbReference type="SAM" id="MobiDB-lite"/>
    </source>
</evidence>
<feature type="compositionally biased region" description="Basic and acidic residues" evidence="1">
    <location>
        <begin position="102"/>
        <end position="113"/>
    </location>
</feature>
<dbReference type="Proteomes" id="UP000248627">
    <property type="component" value="Unassembled WGS sequence"/>
</dbReference>
<feature type="region of interest" description="Disordered" evidence="1">
    <location>
        <begin position="93"/>
        <end position="113"/>
    </location>
</feature>
<evidence type="ECO:0008006" key="4">
    <source>
        <dbReference type="Google" id="ProtNLM"/>
    </source>
</evidence>
<gene>
    <name evidence="2" type="ORF">C1I93_12735</name>
</gene>
<organism evidence="2 3">
    <name type="scientific">Micromonospora endophytica</name>
    <dbReference type="NCBI Taxonomy" id="515350"/>
    <lineage>
        <taxon>Bacteria</taxon>
        <taxon>Bacillati</taxon>
        <taxon>Actinomycetota</taxon>
        <taxon>Actinomycetes</taxon>
        <taxon>Micromonosporales</taxon>
        <taxon>Micromonosporaceae</taxon>
        <taxon>Micromonospora</taxon>
    </lineage>
</organism>